<gene>
    <name evidence="2" type="ORF">N7532_004011</name>
</gene>
<proteinExistence type="predicted"/>
<reference evidence="2" key="2">
    <citation type="journal article" date="2023" name="IMA Fungus">
        <title>Comparative genomic study of the Penicillium genus elucidates a diverse pangenome and 15 lateral gene transfer events.</title>
        <authorList>
            <person name="Petersen C."/>
            <person name="Sorensen T."/>
            <person name="Nielsen M.R."/>
            <person name="Sondergaard T.E."/>
            <person name="Sorensen J.L."/>
            <person name="Fitzpatrick D.A."/>
            <person name="Frisvad J.C."/>
            <person name="Nielsen K.L."/>
        </authorList>
    </citation>
    <scope>NUCLEOTIDE SEQUENCE</scope>
    <source>
        <strain evidence="2">IBT 30761</strain>
    </source>
</reference>
<dbReference type="AlphaFoldDB" id="A0A9W9FNK0"/>
<protein>
    <submittedName>
        <fullName evidence="2">Uncharacterized protein</fullName>
    </submittedName>
</protein>
<accession>A0A9W9FNK0</accession>
<keyword evidence="3" id="KW-1185">Reference proteome</keyword>
<evidence type="ECO:0000313" key="3">
    <source>
        <dbReference type="Proteomes" id="UP001149074"/>
    </source>
</evidence>
<dbReference type="OrthoDB" id="4359969at2759"/>
<evidence type="ECO:0000256" key="1">
    <source>
        <dbReference type="SAM" id="MobiDB-lite"/>
    </source>
</evidence>
<comment type="caution">
    <text evidence="2">The sequence shown here is derived from an EMBL/GenBank/DDBJ whole genome shotgun (WGS) entry which is preliminary data.</text>
</comment>
<feature type="compositionally biased region" description="Polar residues" evidence="1">
    <location>
        <begin position="295"/>
        <end position="304"/>
    </location>
</feature>
<dbReference type="RefSeq" id="XP_056476862.1">
    <property type="nucleotide sequence ID" value="XM_056616505.1"/>
</dbReference>
<feature type="compositionally biased region" description="Basic and acidic residues" evidence="1">
    <location>
        <begin position="242"/>
        <end position="256"/>
    </location>
</feature>
<dbReference type="Proteomes" id="UP001149074">
    <property type="component" value="Unassembled WGS sequence"/>
</dbReference>
<evidence type="ECO:0000313" key="2">
    <source>
        <dbReference type="EMBL" id="KAJ5103482.1"/>
    </source>
</evidence>
<dbReference type="GeneID" id="81355484"/>
<reference evidence="2" key="1">
    <citation type="submission" date="2022-11" db="EMBL/GenBank/DDBJ databases">
        <authorList>
            <person name="Petersen C."/>
        </authorList>
    </citation>
    <scope>NUCLEOTIDE SEQUENCE</scope>
    <source>
        <strain evidence="2">IBT 30761</strain>
    </source>
</reference>
<name>A0A9W9FNK0_9EURO</name>
<dbReference type="EMBL" id="JAPQKI010000004">
    <property type="protein sequence ID" value="KAJ5103482.1"/>
    <property type="molecule type" value="Genomic_DNA"/>
</dbReference>
<feature type="region of interest" description="Disordered" evidence="1">
    <location>
        <begin position="236"/>
        <end position="269"/>
    </location>
</feature>
<feature type="region of interest" description="Disordered" evidence="1">
    <location>
        <begin position="93"/>
        <end position="126"/>
    </location>
</feature>
<organism evidence="2 3">
    <name type="scientific">Penicillium argentinense</name>
    <dbReference type="NCBI Taxonomy" id="1131581"/>
    <lineage>
        <taxon>Eukaryota</taxon>
        <taxon>Fungi</taxon>
        <taxon>Dikarya</taxon>
        <taxon>Ascomycota</taxon>
        <taxon>Pezizomycotina</taxon>
        <taxon>Eurotiomycetes</taxon>
        <taxon>Eurotiomycetidae</taxon>
        <taxon>Eurotiales</taxon>
        <taxon>Aspergillaceae</taxon>
        <taxon>Penicillium</taxon>
    </lineage>
</organism>
<feature type="region of interest" description="Disordered" evidence="1">
    <location>
        <begin position="295"/>
        <end position="332"/>
    </location>
</feature>
<sequence length="332" mass="36540">MPDIQRELVRQVPLICLVSMGDCNGRGDRACLPASTTWKAPVPPTVSKALQHAALLSPRATSNMLPVRRYPTPITLTDAEIRVHLETTIQRKHAHLEKPQPEAPADPDTATESDLHHSDGYKPLPRSVYPIKMRPLKVIEPHPKDRADGETFLDPFWEKHPLPRIPKEISTGPVSLFPTTTVVGYQEGDRYEPLPDASTSEGMTTAQWMEALRARRRALNANPCSDRVTGTAKDIHNCQASKENKNKPDPQRENRCDSPNTVTLPDRSLGAIPDMSIDSVPLRDLALASTMSYEATTVSPSVATNPDRIQDVGPTFQPDSVFDAQDTGPSAD</sequence>